<keyword evidence="16" id="KW-1185">Reference proteome</keyword>
<dbReference type="InterPro" id="IPR043502">
    <property type="entry name" value="DNA/RNA_pol_sf"/>
</dbReference>
<dbReference type="GO" id="GO:0000333">
    <property type="term" value="C:telomerase catalytic core complex"/>
    <property type="evidence" value="ECO:0007669"/>
    <property type="project" value="TreeGrafter"/>
</dbReference>
<evidence type="ECO:0000256" key="8">
    <source>
        <dbReference type="ARBA" id="ARBA00022842"/>
    </source>
</evidence>
<keyword evidence="5 13" id="KW-0808">Transferase</keyword>
<dbReference type="GO" id="GO:0042162">
    <property type="term" value="F:telomeric DNA binding"/>
    <property type="evidence" value="ECO:0007669"/>
    <property type="project" value="TreeGrafter"/>
</dbReference>
<dbReference type="Pfam" id="PF12009">
    <property type="entry name" value="Telomerase_RBD"/>
    <property type="match status" value="1"/>
</dbReference>
<evidence type="ECO:0000256" key="1">
    <source>
        <dbReference type="ARBA" id="ARBA00008001"/>
    </source>
</evidence>
<accession>A0AAP0PZ15</accession>
<feature type="domain" description="Reverse transcriptase" evidence="14">
    <location>
        <begin position="906"/>
        <end position="1291"/>
    </location>
</feature>
<keyword evidence="4 13" id="KW-0158">Chromosome</keyword>
<dbReference type="PANTHER" id="PTHR12066:SF0">
    <property type="entry name" value="TELOMERASE REVERSE TRANSCRIPTASE"/>
    <property type="match status" value="1"/>
</dbReference>
<dbReference type="GO" id="GO:0046872">
    <property type="term" value="F:metal ion binding"/>
    <property type="evidence" value="ECO:0007669"/>
    <property type="project" value="UniProtKB-KW"/>
</dbReference>
<dbReference type="CDD" id="cd01648">
    <property type="entry name" value="TERT"/>
    <property type="match status" value="1"/>
</dbReference>
<comment type="subcellular location">
    <subcellularLocation>
        <location evidence="13">Nucleus</location>
    </subcellularLocation>
    <subcellularLocation>
        <location evidence="13">Chromosome</location>
        <location evidence="13">Telomere</location>
    </subcellularLocation>
</comment>
<dbReference type="Proteomes" id="UP001419268">
    <property type="component" value="Unassembled WGS sequence"/>
</dbReference>
<dbReference type="PRINTS" id="PR01365">
    <property type="entry name" value="TELOMERASERT"/>
</dbReference>
<dbReference type="Gene3D" id="1.10.357.90">
    <property type="match status" value="1"/>
</dbReference>
<comment type="catalytic activity">
    <reaction evidence="12 13">
        <text>DNA(n) + a 2'-deoxyribonucleoside 5'-triphosphate = DNA(n+1) + diphosphate</text>
        <dbReference type="Rhea" id="RHEA:22508"/>
        <dbReference type="Rhea" id="RHEA-COMP:17339"/>
        <dbReference type="Rhea" id="RHEA-COMP:17340"/>
        <dbReference type="ChEBI" id="CHEBI:33019"/>
        <dbReference type="ChEBI" id="CHEBI:61560"/>
        <dbReference type="ChEBI" id="CHEBI:173112"/>
        <dbReference type="EC" id="2.7.7.49"/>
    </reaction>
</comment>
<evidence type="ECO:0000256" key="4">
    <source>
        <dbReference type="ARBA" id="ARBA00022454"/>
    </source>
</evidence>
<dbReference type="GO" id="GO:0000781">
    <property type="term" value="C:chromosome, telomeric region"/>
    <property type="evidence" value="ECO:0007669"/>
    <property type="project" value="UniProtKB-SubCell"/>
</dbReference>
<dbReference type="GO" id="GO:0070034">
    <property type="term" value="F:telomerase RNA binding"/>
    <property type="evidence" value="ECO:0007669"/>
    <property type="project" value="TreeGrafter"/>
</dbReference>
<keyword evidence="9 13" id="KW-0779">Telomere</keyword>
<dbReference type="InterPro" id="IPR021891">
    <property type="entry name" value="Telomerase_RBD"/>
</dbReference>
<keyword evidence="8 13" id="KW-0460">Magnesium</keyword>
<evidence type="ECO:0000313" key="15">
    <source>
        <dbReference type="EMBL" id="KAK9157796.1"/>
    </source>
</evidence>
<dbReference type="SUPFAM" id="SSF56672">
    <property type="entry name" value="DNA/RNA polymerases"/>
    <property type="match status" value="1"/>
</dbReference>
<dbReference type="SMART" id="SM00975">
    <property type="entry name" value="Telomerase_RBD"/>
    <property type="match status" value="1"/>
</dbReference>
<dbReference type="GO" id="GO:0003720">
    <property type="term" value="F:telomerase activity"/>
    <property type="evidence" value="ECO:0007669"/>
    <property type="project" value="InterPro"/>
</dbReference>
<dbReference type="InterPro" id="IPR003545">
    <property type="entry name" value="Telomerase_RT"/>
</dbReference>
<evidence type="ECO:0000256" key="9">
    <source>
        <dbReference type="ARBA" id="ARBA00022895"/>
    </source>
</evidence>
<sequence length="1484" mass="168364">MGRNRKKMVRVPETLWRLFGNRARTLAETLFSLLPPLPPPAPMKCGCRDGQICLACVGNEDAMSSLLRPDDPSDYRTLLNRCFVVVSENAPPLTGFSFVNRLSQPEIVKKTIEIIMVGSQRSCNVICNGYNKAIRSKLAKVELKFCNFSTALELRFAHPNIDKLHLNFGEHTQSSHVVDLLITSAWCHLLRRIGDDAMVHLLKFASIFLPLPRKNHHQVAGPSISDLLPNFSRSRIGSTHQSSVPLPSHESVESVLVFRMGQVGEGEERVGFGKNRPFYMKDACRSIMVIFPNWLATMTREEVYDIEVSPRQRYVESRMKNTDGGELGKGGGGQGGSPTVVQQKLRLSANNVRSDDIRSAIPTFGDPSIETFVRSGSPLIEINSNATETSGSGNFMSPDSSICCSSVLELLKKRKSVDVEDCSMNQSLCSQHFMSSDYILGFANLDDDLLREDFVGHHIYHQTSSKDKIGFQGTIPSSCSVIDNNKINLNDEQQGLIKDSQKHLRPFSWQRRKQWKAVMTNEMMTSFVSPSDGMIMPMPSKSTATTLSSHVEKLPLVHNSKVIVLLNFHFNRCFCISLLQASPIISRGMELNNKCMFYKANGFPSVFPKKHILNSVKPDNAGVLSLVKDVFGLTNKILSASTNLQPQKCGFCLLGSSCLCHSLLKSFKSLIRNSRRCHYMDLLDKHCQVSAISSSAARELIVLEDCCLSAKKLRGRSTESQVECCLKDGTTSGCSLELNGPYCSKHQVVSFVWAVCRSVIPVDLLGTPSNWRALRRNISKLIRLRKFEKFSVRQCIHGLETSCIPLLSRIHMFDRLRHHELRKGLLKGCTMCSESEATLRNRLFSCWIYWLFSRLVVPIVQANFYVTESEVGKLETFYYRRNIWERITSRALSSLKKQSYHLLDDKLLRNILRKRSFGYSKVRFCPKEHGVRAVASLSAPSKIYAQNHLKDQSTASKSSLRIVQRMEMFSCFKSVNYVLRDLNSVLKGIKMKHTEMLGSFVSDYNDVYKNLLPFFFNLKNRSVTFPSVYMVVCDVSKAFDSVDQDQLLSVMKEIMVDDIYHVKQLLQVVCTKKSLWTRRNETSLDKNISSSSNGSKVSFPFHSLHGILVNQEGSKMIRKEDLYHNLYEHVKNNVLRVGQNLYLQEVGIPQGSVISSLLCSFYYGHLERKVIFPFLEKVDNNHPSEPSKGDLSGNICNADATKNGSKDDCSKLHFHSLLRFVDDYLFMTTSKKHASSFFLRLQRGFRGYNFSINKAKSCVNFDMDNVPAISLKKMHTGEDGVSFVPWSGLLINTCTLEIQADYTRYLGIHISSTLTVHWHQKPGQHLKAKLCDYLRPKCHPIFYDSNINSVAVVRLNIYQSFMLCAMKFHCYACDMSSSCKLGAEYYFKMILHSLRYMHKLIKRRMHSLNTEQDIHPLLELKKKEVEWLGLKAYIRILKIKQSRHSELMSMLKSELFNHGMVASSSLKRHTISSSRLSIHSKQAL</sequence>
<evidence type="ECO:0000313" key="16">
    <source>
        <dbReference type="Proteomes" id="UP001419268"/>
    </source>
</evidence>
<organism evidence="15 16">
    <name type="scientific">Stephania cephalantha</name>
    <dbReference type="NCBI Taxonomy" id="152367"/>
    <lineage>
        <taxon>Eukaryota</taxon>
        <taxon>Viridiplantae</taxon>
        <taxon>Streptophyta</taxon>
        <taxon>Embryophyta</taxon>
        <taxon>Tracheophyta</taxon>
        <taxon>Spermatophyta</taxon>
        <taxon>Magnoliopsida</taxon>
        <taxon>Ranunculales</taxon>
        <taxon>Menispermaceae</taxon>
        <taxon>Menispermoideae</taxon>
        <taxon>Cissampelideae</taxon>
        <taxon>Stephania</taxon>
    </lineage>
</organism>
<keyword evidence="7 13" id="KW-0479">Metal-binding</keyword>
<dbReference type="Gene3D" id="1.10.132.70">
    <property type="match status" value="1"/>
</dbReference>
<evidence type="ECO:0000256" key="3">
    <source>
        <dbReference type="ARBA" id="ARBA00016182"/>
    </source>
</evidence>
<comment type="caution">
    <text evidence="15">The sequence shown here is derived from an EMBL/GenBank/DDBJ whole genome shotgun (WGS) entry which is preliminary data.</text>
</comment>
<evidence type="ECO:0000259" key="14">
    <source>
        <dbReference type="PROSITE" id="PS50878"/>
    </source>
</evidence>
<evidence type="ECO:0000256" key="11">
    <source>
        <dbReference type="ARBA" id="ARBA00023242"/>
    </source>
</evidence>
<keyword evidence="6 13" id="KW-0548">Nucleotidyltransferase</keyword>
<evidence type="ECO:0000256" key="10">
    <source>
        <dbReference type="ARBA" id="ARBA00022918"/>
    </source>
</evidence>
<evidence type="ECO:0000256" key="5">
    <source>
        <dbReference type="ARBA" id="ARBA00022679"/>
    </source>
</evidence>
<dbReference type="GO" id="GO:0007004">
    <property type="term" value="P:telomere maintenance via telomerase"/>
    <property type="evidence" value="ECO:0007669"/>
    <property type="project" value="TreeGrafter"/>
</dbReference>
<dbReference type="InterPro" id="IPR000477">
    <property type="entry name" value="RT_dom"/>
</dbReference>
<dbReference type="PROSITE" id="PS50878">
    <property type="entry name" value="RT_POL"/>
    <property type="match status" value="1"/>
</dbReference>
<comment type="similarity">
    <text evidence="1 13">Belongs to the reverse transcriptase family. Telomerase subfamily.</text>
</comment>
<dbReference type="Pfam" id="PF21399">
    <property type="entry name" value="TERT_C"/>
    <property type="match status" value="1"/>
</dbReference>
<evidence type="ECO:0000256" key="7">
    <source>
        <dbReference type="ARBA" id="ARBA00022723"/>
    </source>
</evidence>
<name>A0AAP0PZ15_9MAGN</name>
<dbReference type="PANTHER" id="PTHR12066">
    <property type="entry name" value="TELOMERASE REVERSE TRANSCRIPTASE"/>
    <property type="match status" value="1"/>
</dbReference>
<gene>
    <name evidence="15" type="ORF">Scep_004370</name>
</gene>
<keyword evidence="11 13" id="KW-0539">Nucleus</keyword>
<reference evidence="15 16" key="1">
    <citation type="submission" date="2024-01" db="EMBL/GenBank/DDBJ databases">
        <title>Genome assemblies of Stephania.</title>
        <authorList>
            <person name="Yang L."/>
        </authorList>
    </citation>
    <scope>NUCLEOTIDE SEQUENCE [LARGE SCALE GENOMIC DNA]</scope>
    <source>
        <strain evidence="15">JXDWG</strain>
        <tissue evidence="15">Leaf</tissue>
    </source>
</reference>
<dbReference type="EC" id="2.7.7.49" evidence="2 13"/>
<keyword evidence="10 13" id="KW-0695">RNA-directed DNA polymerase</keyword>
<proteinExistence type="inferred from homology"/>
<dbReference type="EMBL" id="JBBNAG010000002">
    <property type="protein sequence ID" value="KAK9157796.1"/>
    <property type="molecule type" value="Genomic_DNA"/>
</dbReference>
<evidence type="ECO:0000256" key="12">
    <source>
        <dbReference type="ARBA" id="ARBA00048173"/>
    </source>
</evidence>
<protein>
    <recommendedName>
        <fullName evidence="3 13">Telomerase reverse transcriptase</fullName>
        <ecNumber evidence="2 13">2.7.7.49</ecNumber>
    </recommendedName>
    <alternativeName>
        <fullName evidence="13">Telomerase catalytic subunit</fullName>
    </alternativeName>
</protein>
<dbReference type="Gene3D" id="3.30.70.2630">
    <property type="match status" value="1"/>
</dbReference>
<dbReference type="InterPro" id="IPR049139">
    <property type="entry name" value="TERT_C"/>
</dbReference>
<evidence type="ECO:0000256" key="13">
    <source>
        <dbReference type="RuleBase" id="RU365061"/>
    </source>
</evidence>
<comment type="function">
    <text evidence="13">Telomerase is a ribonucleoprotein enzyme essential for the replication of chromosome termini in most eukaryotes. It elongates telomeres. It is a reverse transcriptase that adds simple sequence repeats to chromosome ends by copying a template sequence within the RNA component of the enzyme.</text>
</comment>
<evidence type="ECO:0000256" key="2">
    <source>
        <dbReference type="ARBA" id="ARBA00012493"/>
    </source>
</evidence>
<evidence type="ECO:0000256" key="6">
    <source>
        <dbReference type="ARBA" id="ARBA00022695"/>
    </source>
</evidence>